<dbReference type="InterPro" id="IPR052188">
    <property type="entry name" value="Ni-pincer_cofactor_biosynth"/>
</dbReference>
<reference evidence="3" key="1">
    <citation type="journal article" date="2023" name="Commun. Biol.">
        <title>Genome analysis of Parmales, the sister group of diatoms, reveals the evolutionary specialization of diatoms from phago-mixotrophs to photoautotrophs.</title>
        <authorList>
            <person name="Ban H."/>
            <person name="Sato S."/>
            <person name="Yoshikawa S."/>
            <person name="Yamada K."/>
            <person name="Nakamura Y."/>
            <person name="Ichinomiya M."/>
            <person name="Sato N."/>
            <person name="Blanc-Mathieu R."/>
            <person name="Endo H."/>
            <person name="Kuwata A."/>
            <person name="Ogata H."/>
        </authorList>
    </citation>
    <scope>NUCLEOTIDE SEQUENCE [LARGE SCALE GENOMIC DNA]</scope>
    <source>
        <strain evidence="3">NIES 3699</strain>
    </source>
</reference>
<organism evidence="2 3">
    <name type="scientific">Triparma verrucosa</name>
    <dbReference type="NCBI Taxonomy" id="1606542"/>
    <lineage>
        <taxon>Eukaryota</taxon>
        <taxon>Sar</taxon>
        <taxon>Stramenopiles</taxon>
        <taxon>Ochrophyta</taxon>
        <taxon>Bolidophyceae</taxon>
        <taxon>Parmales</taxon>
        <taxon>Triparmaceae</taxon>
        <taxon>Triparma</taxon>
    </lineage>
</organism>
<evidence type="ECO:0000313" key="2">
    <source>
        <dbReference type="EMBL" id="GMH85231.1"/>
    </source>
</evidence>
<dbReference type="InterPro" id="IPR022310">
    <property type="entry name" value="NAD/GMP_synthase"/>
</dbReference>
<dbReference type="AlphaFoldDB" id="A0A9W7BAV5"/>
<accession>A0A9W7BAV5</accession>
<dbReference type="GO" id="GO:0006163">
    <property type="term" value="P:purine nucleotide metabolic process"/>
    <property type="evidence" value="ECO:0007669"/>
    <property type="project" value="UniProtKB-ARBA"/>
</dbReference>
<dbReference type="EMBL" id="BRXX01000046">
    <property type="protein sequence ID" value="GMH85231.1"/>
    <property type="molecule type" value="Genomic_DNA"/>
</dbReference>
<gene>
    <name evidence="2" type="ORF">TrVE_jg13615</name>
</gene>
<dbReference type="PANTHER" id="PTHR43169">
    <property type="entry name" value="EXSB FAMILY PROTEIN"/>
    <property type="match status" value="1"/>
</dbReference>
<name>A0A9W7BAV5_9STRA</name>
<dbReference type="PIRSF" id="PIRSF006661">
    <property type="entry name" value="PP-lp_UCP006661"/>
    <property type="match status" value="1"/>
</dbReference>
<sequence>MSRLSKLTDSIIHSIKASARQASSSQAAQHITAFSGGVDSSLTLALVNRAFPKSSLGVIGVSPSLPESQLELARRVASHINAPLTEVTTNEGTVPDYIENKGQACFHCKTALYSTLQSVIDYSSSQSHVNHVTLYNGTNKDDKSDPTRVGLLAAANFNVMSPLSSLKKSEVRELAKHLGLPNHDYAASPCLRSRLAFGVEATSEHLKRVEKAENFVRRTLNLPPQSDLRVRLLSGGKGMIEIERSKLHESKPVLEEHDIQNKFSELGFSTWDLRAFKSGAEAVIVKDQIEITQTK</sequence>
<proteinExistence type="predicted"/>
<comment type="caution">
    <text evidence="2">The sequence shown here is derived from an EMBL/GenBank/DDBJ whole genome shotgun (WGS) entry which is preliminary data.</text>
</comment>
<dbReference type="InterPro" id="IPR014729">
    <property type="entry name" value="Rossmann-like_a/b/a_fold"/>
</dbReference>
<dbReference type="Proteomes" id="UP001165160">
    <property type="component" value="Unassembled WGS sequence"/>
</dbReference>
<dbReference type="GO" id="GO:0016783">
    <property type="term" value="F:sulfurtransferase activity"/>
    <property type="evidence" value="ECO:0007669"/>
    <property type="project" value="InterPro"/>
</dbReference>
<dbReference type="Gene3D" id="3.40.50.620">
    <property type="entry name" value="HUPs"/>
    <property type="match status" value="1"/>
</dbReference>
<dbReference type="Pfam" id="PF02540">
    <property type="entry name" value="NAD_synthase"/>
    <property type="match status" value="1"/>
</dbReference>
<evidence type="ECO:0000259" key="1">
    <source>
        <dbReference type="Pfam" id="PF02540"/>
    </source>
</evidence>
<dbReference type="InterPro" id="IPR005232">
    <property type="entry name" value="LarE"/>
</dbReference>
<dbReference type="CDD" id="cd01990">
    <property type="entry name" value="LarE-like"/>
    <property type="match status" value="1"/>
</dbReference>
<dbReference type="PANTHER" id="PTHR43169:SF2">
    <property type="entry name" value="NAD_GMP SYNTHASE DOMAIN-CONTAINING PROTEIN"/>
    <property type="match status" value="1"/>
</dbReference>
<feature type="domain" description="NAD/GMP synthase" evidence="1">
    <location>
        <begin position="23"/>
        <end position="189"/>
    </location>
</feature>
<evidence type="ECO:0000313" key="3">
    <source>
        <dbReference type="Proteomes" id="UP001165160"/>
    </source>
</evidence>
<protein>
    <recommendedName>
        <fullName evidence="1">NAD/GMP synthase domain-containing protein</fullName>
    </recommendedName>
</protein>
<dbReference type="SUPFAM" id="SSF52402">
    <property type="entry name" value="Adenine nucleotide alpha hydrolases-like"/>
    <property type="match status" value="1"/>
</dbReference>
<keyword evidence="3" id="KW-1185">Reference proteome</keyword>